<organism evidence="1 2">
    <name type="scientific">Gemmatirosa kalamazoonensis</name>
    <dbReference type="NCBI Taxonomy" id="861299"/>
    <lineage>
        <taxon>Bacteria</taxon>
        <taxon>Pseudomonadati</taxon>
        <taxon>Gemmatimonadota</taxon>
        <taxon>Gemmatimonadia</taxon>
        <taxon>Gemmatimonadales</taxon>
        <taxon>Gemmatimonadaceae</taxon>
        <taxon>Gemmatirosa</taxon>
    </lineage>
</organism>
<evidence type="ECO:0000313" key="1">
    <source>
        <dbReference type="EMBL" id="AHG89346.1"/>
    </source>
</evidence>
<dbReference type="KEGG" id="gba:J421_1809"/>
<gene>
    <name evidence="1" type="ORF">J421_1809</name>
</gene>
<dbReference type="HOGENOM" id="CLU_1145902_0_0_0"/>
<evidence type="ECO:0000313" key="2">
    <source>
        <dbReference type="Proteomes" id="UP000019151"/>
    </source>
</evidence>
<dbReference type="Proteomes" id="UP000019151">
    <property type="component" value="Chromosome"/>
</dbReference>
<proteinExistence type="predicted"/>
<protein>
    <submittedName>
        <fullName evidence="1">Uncharacterized protein</fullName>
    </submittedName>
</protein>
<name>W0REY4_9BACT</name>
<dbReference type="InParanoid" id="W0REY4"/>
<accession>W0REY4</accession>
<dbReference type="AlphaFoldDB" id="W0REY4"/>
<reference evidence="1 2" key="1">
    <citation type="journal article" date="2014" name="Genome Announc.">
        <title>Genome Sequence and Methylome of Soil Bacterium Gemmatirosa kalamazoonensis KBS708T, a Member of the Rarely Cultivated Gemmatimonadetes Phylum.</title>
        <authorList>
            <person name="Debruyn J.M."/>
            <person name="Radosevich M."/>
            <person name="Wommack K.E."/>
            <person name="Polson S.W."/>
            <person name="Hauser L.J."/>
            <person name="Fawaz M.N."/>
            <person name="Korlach J."/>
            <person name="Tsai Y.C."/>
        </authorList>
    </citation>
    <scope>NUCLEOTIDE SEQUENCE [LARGE SCALE GENOMIC DNA]</scope>
    <source>
        <strain evidence="1 2">KBS708</strain>
    </source>
</reference>
<dbReference type="EMBL" id="CP007128">
    <property type="protein sequence ID" value="AHG89346.1"/>
    <property type="molecule type" value="Genomic_DNA"/>
</dbReference>
<keyword evidence="2" id="KW-1185">Reference proteome</keyword>
<dbReference type="STRING" id="861299.J421_1809"/>
<sequence length="242" mass="24729">MARNGGLPGHVERASGSVVRVLRSPALGARARALVVPRAAPSPPRRRRLAPWLWVLVTPLVVLLPAASSDEDVPSGQVAGAPIAVASGGEVALDAVALDAVAANRFADWEARQRDGAVDGLARRESVAEGIRLLAAALEEATAGRGERLRETLDLMRWHGEQLLVPAGDAATADYADAGHAHAAFAHAARLLAAVPDGPGGVAGELGRSADAVGPLPLGQQAGAVRAFFHRAATVLAASQAP</sequence>